<evidence type="ECO:0000256" key="1">
    <source>
        <dbReference type="ARBA" id="ARBA00022679"/>
    </source>
</evidence>
<name>A0ABR9G5J8_9GAMM</name>
<sequence>MLAAFEQGEMQRVLTLSESLSGEHEIELLLRALALRATGRATEALPLLLRLTQLRPQTFEYWNNLGLVARETGDVPTAEQALRRALALAPQHADVHYNLGLLQLQQQHWLAARETLLDAVQLAPGLIEARLQAAHACHVCGDSLGEEAMLENAATWPPQPAEQALTLARMLSTLGRQDEAFHALDQALLPGDHSAPSLRLRIIAMRAALLERSNRLEQAETELTQLPLQELPPDDPQLLCAAWLTHAAVAMRRGDTASAEQLYRRILASTEDADARAQAAFGLAAACDRQQRQHAAWAALQQAHAAQLTIAQGIVPELTGEDSQPLAMADLLVSRSEYARWAPLPPPREDQNPVFVLGFPRSGTTLLEQMLDAHPDFCAMDERAFIHELTERMRLAGQPYPSALADLTDTDAAQLRAVYTQMVRKVVPELGARRLVDKNPLNMLCLPMIARLFPQARIILCLRHPCDVLLSCYMQSFRSPAFMVMCSSLQRLVRGYVRAFEHWFDQVEVLAPRVLEWRYESVVSHFDEQVLQLGHFLDLDNAGPMARFAEHARSKRYISTPSYAQVTQGIHGHAVHRWHAYREMFEPVLPLLRPLLERLGYAA</sequence>
<dbReference type="SUPFAM" id="SSF52540">
    <property type="entry name" value="P-loop containing nucleoside triphosphate hydrolases"/>
    <property type="match status" value="1"/>
</dbReference>
<dbReference type="PANTHER" id="PTHR12788">
    <property type="entry name" value="PROTEIN-TYROSINE SULFOTRANSFERASE 2"/>
    <property type="match status" value="1"/>
</dbReference>
<dbReference type="Pfam" id="PF13469">
    <property type="entry name" value="Sulfotransfer_3"/>
    <property type="match status" value="1"/>
</dbReference>
<dbReference type="SMART" id="SM00028">
    <property type="entry name" value="TPR"/>
    <property type="match status" value="4"/>
</dbReference>
<evidence type="ECO:0000256" key="2">
    <source>
        <dbReference type="PROSITE-ProRule" id="PRU00339"/>
    </source>
</evidence>
<evidence type="ECO:0000313" key="3">
    <source>
        <dbReference type="EMBL" id="MBE1159282.1"/>
    </source>
</evidence>
<protein>
    <submittedName>
        <fullName evidence="3">Sulfotransferase</fullName>
    </submittedName>
</protein>
<gene>
    <name evidence="3" type="ORF">IGX34_02720</name>
</gene>
<dbReference type="SUPFAM" id="SSF48452">
    <property type="entry name" value="TPR-like"/>
    <property type="match status" value="2"/>
</dbReference>
<dbReference type="PANTHER" id="PTHR12788:SF10">
    <property type="entry name" value="PROTEIN-TYROSINE SULFOTRANSFERASE"/>
    <property type="match status" value="1"/>
</dbReference>
<dbReference type="Proteomes" id="UP000651010">
    <property type="component" value="Unassembled WGS sequence"/>
</dbReference>
<dbReference type="Pfam" id="PF13432">
    <property type="entry name" value="TPR_16"/>
    <property type="match status" value="1"/>
</dbReference>
<dbReference type="InterPro" id="IPR019734">
    <property type="entry name" value="TPR_rpt"/>
</dbReference>
<dbReference type="InterPro" id="IPR027417">
    <property type="entry name" value="P-loop_NTPase"/>
</dbReference>
<dbReference type="Gene3D" id="3.40.50.300">
    <property type="entry name" value="P-loop containing nucleotide triphosphate hydrolases"/>
    <property type="match status" value="1"/>
</dbReference>
<comment type="caution">
    <text evidence="3">The sequence shown here is derived from an EMBL/GenBank/DDBJ whole genome shotgun (WGS) entry which is preliminary data.</text>
</comment>
<feature type="repeat" description="TPR" evidence="2">
    <location>
        <begin position="59"/>
        <end position="92"/>
    </location>
</feature>
<keyword evidence="4" id="KW-1185">Reference proteome</keyword>
<dbReference type="InterPro" id="IPR011990">
    <property type="entry name" value="TPR-like_helical_dom_sf"/>
</dbReference>
<dbReference type="EMBL" id="JACZZA010000001">
    <property type="protein sequence ID" value="MBE1159282.1"/>
    <property type="molecule type" value="Genomic_DNA"/>
</dbReference>
<accession>A0ABR9G5J8</accession>
<reference evidence="3 4" key="1">
    <citation type="submission" date="2020-09" db="EMBL/GenBank/DDBJ databases">
        <title>Dyella sp. 7MK23 isolated from forest soil.</title>
        <authorList>
            <person name="Fu J."/>
        </authorList>
    </citation>
    <scope>NUCLEOTIDE SEQUENCE [LARGE SCALE GENOMIC DNA]</scope>
    <source>
        <strain evidence="3 4">7MK23</strain>
    </source>
</reference>
<keyword evidence="1" id="KW-0808">Transferase</keyword>
<keyword evidence="2" id="KW-0802">TPR repeat</keyword>
<dbReference type="Gene3D" id="1.25.40.10">
    <property type="entry name" value="Tetratricopeptide repeat domain"/>
    <property type="match status" value="2"/>
</dbReference>
<organism evidence="3 4">
    <name type="scientific">Dyella acidiphila</name>
    <dbReference type="NCBI Taxonomy" id="2775866"/>
    <lineage>
        <taxon>Bacteria</taxon>
        <taxon>Pseudomonadati</taxon>
        <taxon>Pseudomonadota</taxon>
        <taxon>Gammaproteobacteria</taxon>
        <taxon>Lysobacterales</taxon>
        <taxon>Rhodanobacteraceae</taxon>
        <taxon>Dyella</taxon>
    </lineage>
</organism>
<dbReference type="InterPro" id="IPR026634">
    <property type="entry name" value="TPST-like"/>
</dbReference>
<dbReference type="PROSITE" id="PS50005">
    <property type="entry name" value="TPR"/>
    <property type="match status" value="1"/>
</dbReference>
<proteinExistence type="predicted"/>
<evidence type="ECO:0000313" key="4">
    <source>
        <dbReference type="Proteomes" id="UP000651010"/>
    </source>
</evidence>